<dbReference type="EMBL" id="ML992676">
    <property type="protein sequence ID" value="KAF2211623.1"/>
    <property type="molecule type" value="Genomic_DNA"/>
</dbReference>
<evidence type="ECO:0000313" key="3">
    <source>
        <dbReference type="Proteomes" id="UP000799539"/>
    </source>
</evidence>
<evidence type="ECO:0000313" key="2">
    <source>
        <dbReference type="EMBL" id="KAF2211623.1"/>
    </source>
</evidence>
<sequence>MAMQDFVQPFPVHQTVRHQCARPPFTHRYIIVPVSRAMNHHTQLPPALTTRPPSTRDALQSSFSAPSLDGSHYHMTPPSEVAGDLATIGSCFPWRQYGVDDSFAAPTTDLVGYPYQSMSTNPFDQATWPLTAENQSVPTLDNLRARPSTSGSVVTPEIQNHCGHGGRSDVKFGNMDVGQSALLATECDNAPSPSTTDTYSNDPRTPGSSRHSDGVGRWQHDRAHENIFCEQAVPKFDTSFGTLPSDHSMSAAIPSHAPAFHSASFGDMTLAAALQTQSGQWPTVPMPMPTCGAYHPHGHGLPSGIPDPASTYIDLQSVQPFLAPDVAHGPDEAHGEDGSESYSERGSEVKLEDDVQEDLNDRALHDAHARRARDKFLLKMRSEGFSYKAIKRMGNFREAESTLRGRVRVLTKDKAERVRRPEWTVEDAWLLREAVARFSSQHDLGRGRDSGRLPWKKISDYLKQEGVSYPFAAATCARKWKDLGTK</sequence>
<name>A0A6A6FE38_9PEZI</name>
<dbReference type="Proteomes" id="UP000799539">
    <property type="component" value="Unassembled WGS sequence"/>
</dbReference>
<feature type="region of interest" description="Disordered" evidence="1">
    <location>
        <begin position="145"/>
        <end position="167"/>
    </location>
</feature>
<dbReference type="AlphaFoldDB" id="A0A6A6FE38"/>
<accession>A0A6A6FE38</accession>
<reference evidence="2" key="1">
    <citation type="journal article" date="2020" name="Stud. Mycol.">
        <title>101 Dothideomycetes genomes: a test case for predicting lifestyles and emergence of pathogens.</title>
        <authorList>
            <person name="Haridas S."/>
            <person name="Albert R."/>
            <person name="Binder M."/>
            <person name="Bloem J."/>
            <person name="Labutti K."/>
            <person name="Salamov A."/>
            <person name="Andreopoulos B."/>
            <person name="Baker S."/>
            <person name="Barry K."/>
            <person name="Bills G."/>
            <person name="Bluhm B."/>
            <person name="Cannon C."/>
            <person name="Castanera R."/>
            <person name="Culley D."/>
            <person name="Daum C."/>
            <person name="Ezra D."/>
            <person name="Gonzalez J."/>
            <person name="Henrissat B."/>
            <person name="Kuo A."/>
            <person name="Liang C."/>
            <person name="Lipzen A."/>
            <person name="Lutzoni F."/>
            <person name="Magnuson J."/>
            <person name="Mondo S."/>
            <person name="Nolan M."/>
            <person name="Ohm R."/>
            <person name="Pangilinan J."/>
            <person name="Park H.-J."/>
            <person name="Ramirez L."/>
            <person name="Alfaro M."/>
            <person name="Sun H."/>
            <person name="Tritt A."/>
            <person name="Yoshinaga Y."/>
            <person name="Zwiers L.-H."/>
            <person name="Turgeon B."/>
            <person name="Goodwin S."/>
            <person name="Spatafora J."/>
            <person name="Crous P."/>
            <person name="Grigoriev I."/>
        </authorList>
    </citation>
    <scope>NUCLEOTIDE SEQUENCE</scope>
    <source>
        <strain evidence="2">SCOH1-5</strain>
    </source>
</reference>
<evidence type="ECO:0008006" key="4">
    <source>
        <dbReference type="Google" id="ProtNLM"/>
    </source>
</evidence>
<dbReference type="OrthoDB" id="3439209at2759"/>
<evidence type="ECO:0000256" key="1">
    <source>
        <dbReference type="SAM" id="MobiDB-lite"/>
    </source>
</evidence>
<organism evidence="2 3">
    <name type="scientific">Cercospora zeae-maydis SCOH1-5</name>
    <dbReference type="NCBI Taxonomy" id="717836"/>
    <lineage>
        <taxon>Eukaryota</taxon>
        <taxon>Fungi</taxon>
        <taxon>Dikarya</taxon>
        <taxon>Ascomycota</taxon>
        <taxon>Pezizomycotina</taxon>
        <taxon>Dothideomycetes</taxon>
        <taxon>Dothideomycetidae</taxon>
        <taxon>Mycosphaerellales</taxon>
        <taxon>Mycosphaerellaceae</taxon>
        <taxon>Cercospora</taxon>
    </lineage>
</organism>
<keyword evidence="3" id="KW-1185">Reference proteome</keyword>
<gene>
    <name evidence="2" type="ORF">CERZMDRAFT_98504</name>
</gene>
<feature type="region of interest" description="Disordered" evidence="1">
    <location>
        <begin position="324"/>
        <end position="354"/>
    </location>
</feature>
<feature type="region of interest" description="Disordered" evidence="1">
    <location>
        <begin position="186"/>
        <end position="217"/>
    </location>
</feature>
<feature type="compositionally biased region" description="Polar residues" evidence="1">
    <location>
        <begin position="51"/>
        <end position="65"/>
    </location>
</feature>
<protein>
    <recommendedName>
        <fullName evidence="4">Myb-like domain-containing protein</fullName>
    </recommendedName>
</protein>
<feature type="region of interest" description="Disordered" evidence="1">
    <location>
        <begin position="43"/>
        <end position="76"/>
    </location>
</feature>
<feature type="compositionally biased region" description="Basic and acidic residues" evidence="1">
    <location>
        <begin position="328"/>
        <end position="354"/>
    </location>
</feature>
<feature type="compositionally biased region" description="Polar residues" evidence="1">
    <location>
        <begin position="191"/>
        <end position="209"/>
    </location>
</feature>
<proteinExistence type="predicted"/>